<sequence>MKENYKTNFLIRPNNPEMEAKRNLVSVLLDMVISCDDIYCIVPFSMCLITKIKKLKESPLKGRLEVADQTGKLQRTSFPITP</sequence>
<dbReference type="AlphaFoldDB" id="A0A0K2UZJ9"/>
<dbReference type="EMBL" id="HACA01026327">
    <property type="protein sequence ID" value="CDW43688.1"/>
    <property type="molecule type" value="Transcribed_RNA"/>
</dbReference>
<reference evidence="1" key="1">
    <citation type="submission" date="2014-05" db="EMBL/GenBank/DDBJ databases">
        <authorList>
            <person name="Chronopoulou M."/>
        </authorList>
    </citation>
    <scope>NUCLEOTIDE SEQUENCE</scope>
    <source>
        <tissue evidence="1">Whole organism</tissue>
    </source>
</reference>
<accession>A0A0K2UZJ9</accession>
<evidence type="ECO:0000313" key="1">
    <source>
        <dbReference type="EMBL" id="CDW43688.1"/>
    </source>
</evidence>
<protein>
    <submittedName>
        <fullName evidence="1">Uncharacterized protein</fullName>
    </submittedName>
</protein>
<name>A0A0K2UZJ9_LEPSM</name>
<proteinExistence type="predicted"/>
<organism evidence="1">
    <name type="scientific">Lepeophtheirus salmonis</name>
    <name type="common">Salmon louse</name>
    <name type="synonym">Caligus salmonis</name>
    <dbReference type="NCBI Taxonomy" id="72036"/>
    <lineage>
        <taxon>Eukaryota</taxon>
        <taxon>Metazoa</taxon>
        <taxon>Ecdysozoa</taxon>
        <taxon>Arthropoda</taxon>
        <taxon>Crustacea</taxon>
        <taxon>Multicrustacea</taxon>
        <taxon>Hexanauplia</taxon>
        <taxon>Copepoda</taxon>
        <taxon>Siphonostomatoida</taxon>
        <taxon>Caligidae</taxon>
        <taxon>Lepeophtheirus</taxon>
    </lineage>
</organism>